<feature type="compositionally biased region" description="Basic and acidic residues" evidence="1">
    <location>
        <begin position="126"/>
        <end position="136"/>
    </location>
</feature>
<keyword evidence="3" id="KW-1185">Reference proteome</keyword>
<protein>
    <submittedName>
        <fullName evidence="2">Uncharacterized protein</fullName>
    </submittedName>
</protein>
<reference evidence="2" key="1">
    <citation type="submission" date="2021-11" db="EMBL/GenBank/DDBJ databases">
        <authorList>
            <person name="Schell T."/>
        </authorList>
    </citation>
    <scope>NUCLEOTIDE SEQUENCE</scope>
    <source>
        <strain evidence="2">M5</strain>
    </source>
</reference>
<gene>
    <name evidence="2" type="ORF">DGAL_LOCUS11183</name>
</gene>
<name>A0A8J2WQN4_9CRUS</name>
<comment type="caution">
    <text evidence="2">The sequence shown here is derived from an EMBL/GenBank/DDBJ whole genome shotgun (WGS) entry which is preliminary data.</text>
</comment>
<feature type="compositionally biased region" description="Low complexity" evidence="1">
    <location>
        <begin position="93"/>
        <end position="104"/>
    </location>
</feature>
<evidence type="ECO:0000256" key="1">
    <source>
        <dbReference type="SAM" id="MobiDB-lite"/>
    </source>
</evidence>
<dbReference type="AlphaFoldDB" id="A0A8J2WQN4"/>
<feature type="region of interest" description="Disordered" evidence="1">
    <location>
        <begin position="18"/>
        <end position="38"/>
    </location>
</feature>
<accession>A0A8J2WQN4</accession>
<evidence type="ECO:0000313" key="2">
    <source>
        <dbReference type="EMBL" id="CAH0107849.1"/>
    </source>
</evidence>
<dbReference type="EMBL" id="CAKKLH010000279">
    <property type="protein sequence ID" value="CAH0107849.1"/>
    <property type="molecule type" value="Genomic_DNA"/>
</dbReference>
<dbReference type="Proteomes" id="UP000789390">
    <property type="component" value="Unassembled WGS sequence"/>
</dbReference>
<evidence type="ECO:0000313" key="3">
    <source>
        <dbReference type="Proteomes" id="UP000789390"/>
    </source>
</evidence>
<feature type="region of interest" description="Disordered" evidence="1">
    <location>
        <begin position="92"/>
        <end position="136"/>
    </location>
</feature>
<sequence length="136" mass="14858">MIDGVCLSSALPLNIGGGYRGERMGTTMRKGGGGSPLFPSIAASSRKSISPESLALFDISQSWRRHGELRRKDTPVGSSILRLIIIAVKQHQKTTTTALKLGGKNKNEEEEEEEQRCSSAQPQTNRRIEEPNRPGL</sequence>
<organism evidence="2 3">
    <name type="scientific">Daphnia galeata</name>
    <dbReference type="NCBI Taxonomy" id="27404"/>
    <lineage>
        <taxon>Eukaryota</taxon>
        <taxon>Metazoa</taxon>
        <taxon>Ecdysozoa</taxon>
        <taxon>Arthropoda</taxon>
        <taxon>Crustacea</taxon>
        <taxon>Branchiopoda</taxon>
        <taxon>Diplostraca</taxon>
        <taxon>Cladocera</taxon>
        <taxon>Anomopoda</taxon>
        <taxon>Daphniidae</taxon>
        <taxon>Daphnia</taxon>
    </lineage>
</organism>
<proteinExistence type="predicted"/>